<reference evidence="1 2" key="1">
    <citation type="journal article" date="2018" name="PLoS Genet.">
        <title>Population sequencing reveals clonal diversity and ancestral inbreeding in the grapevine cultivar Chardonnay.</title>
        <authorList>
            <person name="Roach M.J."/>
            <person name="Johnson D.L."/>
            <person name="Bohlmann J."/>
            <person name="van Vuuren H.J."/>
            <person name="Jones S.J."/>
            <person name="Pretorius I.S."/>
            <person name="Schmidt S.A."/>
            <person name="Borneman A.R."/>
        </authorList>
    </citation>
    <scope>NUCLEOTIDE SEQUENCE [LARGE SCALE GENOMIC DNA]</scope>
    <source>
        <strain evidence="2">cv. Chardonnay</strain>
        <tissue evidence="1">Leaf</tissue>
    </source>
</reference>
<protein>
    <submittedName>
        <fullName evidence="1">Uncharacterized protein</fullName>
    </submittedName>
</protein>
<evidence type="ECO:0000313" key="2">
    <source>
        <dbReference type="Proteomes" id="UP000288805"/>
    </source>
</evidence>
<dbReference type="AlphaFoldDB" id="A0A438BTB9"/>
<proteinExistence type="predicted"/>
<evidence type="ECO:0000313" key="1">
    <source>
        <dbReference type="EMBL" id="RVW14178.1"/>
    </source>
</evidence>
<name>A0A438BTB9_VITVI</name>
<gene>
    <name evidence="1" type="ORF">CK203_109721</name>
</gene>
<dbReference type="EMBL" id="QGNW01002627">
    <property type="protein sequence ID" value="RVW14178.1"/>
    <property type="molecule type" value="Genomic_DNA"/>
</dbReference>
<sequence>MEEENSLHLEWMNIDYAIRKDKSIIIAINTIDEKALYERWERYRLSVIFIKTKISTSVQGSIDQHDKVKALLKAIDE</sequence>
<dbReference type="Proteomes" id="UP000288805">
    <property type="component" value="Unassembled WGS sequence"/>
</dbReference>
<accession>A0A438BTB9</accession>
<comment type="caution">
    <text evidence="1">The sequence shown here is derived from an EMBL/GenBank/DDBJ whole genome shotgun (WGS) entry which is preliminary data.</text>
</comment>
<organism evidence="1 2">
    <name type="scientific">Vitis vinifera</name>
    <name type="common">Grape</name>
    <dbReference type="NCBI Taxonomy" id="29760"/>
    <lineage>
        <taxon>Eukaryota</taxon>
        <taxon>Viridiplantae</taxon>
        <taxon>Streptophyta</taxon>
        <taxon>Embryophyta</taxon>
        <taxon>Tracheophyta</taxon>
        <taxon>Spermatophyta</taxon>
        <taxon>Magnoliopsida</taxon>
        <taxon>eudicotyledons</taxon>
        <taxon>Gunneridae</taxon>
        <taxon>Pentapetalae</taxon>
        <taxon>rosids</taxon>
        <taxon>Vitales</taxon>
        <taxon>Vitaceae</taxon>
        <taxon>Viteae</taxon>
        <taxon>Vitis</taxon>
    </lineage>
</organism>